<dbReference type="Pfam" id="PF00528">
    <property type="entry name" value="BPD_transp_1"/>
    <property type="match status" value="1"/>
</dbReference>
<feature type="transmembrane region" description="Helical" evidence="8">
    <location>
        <begin position="316"/>
        <end position="338"/>
    </location>
</feature>
<evidence type="ECO:0000256" key="6">
    <source>
        <dbReference type="ARBA" id="ARBA00022989"/>
    </source>
</evidence>
<feature type="transmembrane region" description="Helical" evidence="8">
    <location>
        <begin position="272"/>
        <end position="296"/>
    </location>
</feature>
<comment type="similarity">
    <text evidence="2">Belongs to the binding-protein-dependent transport system permease family. HisMQ subfamily.</text>
</comment>
<dbReference type="SUPFAM" id="SSF161098">
    <property type="entry name" value="MetI-like"/>
    <property type="match status" value="1"/>
</dbReference>
<feature type="transmembrane region" description="Helical" evidence="8">
    <location>
        <begin position="142"/>
        <end position="165"/>
    </location>
</feature>
<dbReference type="CDD" id="cd06261">
    <property type="entry name" value="TM_PBP2"/>
    <property type="match status" value="1"/>
</dbReference>
<protein>
    <submittedName>
        <fullName evidence="10">Amino acid ABC transporter permease</fullName>
    </submittedName>
</protein>
<dbReference type="PROSITE" id="PS50928">
    <property type="entry name" value="ABC_TM1"/>
    <property type="match status" value="1"/>
</dbReference>
<evidence type="ECO:0000313" key="10">
    <source>
        <dbReference type="EMBL" id="MEN2791309.1"/>
    </source>
</evidence>
<evidence type="ECO:0000256" key="4">
    <source>
        <dbReference type="ARBA" id="ARBA00022475"/>
    </source>
</evidence>
<evidence type="ECO:0000256" key="7">
    <source>
        <dbReference type="ARBA" id="ARBA00023136"/>
    </source>
</evidence>
<feature type="transmembrane region" description="Helical" evidence="8">
    <location>
        <begin position="185"/>
        <end position="206"/>
    </location>
</feature>
<accession>A0ABU9Y692</accession>
<organism evidence="10 11">
    <name type="scientific">Sphingomonas oligophenolica</name>
    <dbReference type="NCBI Taxonomy" id="301154"/>
    <lineage>
        <taxon>Bacteria</taxon>
        <taxon>Pseudomonadati</taxon>
        <taxon>Pseudomonadota</taxon>
        <taxon>Alphaproteobacteria</taxon>
        <taxon>Sphingomonadales</taxon>
        <taxon>Sphingomonadaceae</taxon>
        <taxon>Sphingomonas</taxon>
    </lineage>
</organism>
<evidence type="ECO:0000256" key="5">
    <source>
        <dbReference type="ARBA" id="ARBA00022692"/>
    </source>
</evidence>
<dbReference type="InterPro" id="IPR035906">
    <property type="entry name" value="MetI-like_sf"/>
</dbReference>
<evidence type="ECO:0000256" key="1">
    <source>
        <dbReference type="ARBA" id="ARBA00004429"/>
    </source>
</evidence>
<dbReference type="PANTHER" id="PTHR30614:SF41">
    <property type="entry name" value="INNER MEMBRANE AMINO-ACID ABC TRANSPORTER PERMEASE PROTEIN YHDY"/>
    <property type="match status" value="1"/>
</dbReference>
<feature type="transmembrane region" description="Helical" evidence="8">
    <location>
        <begin position="82"/>
        <end position="99"/>
    </location>
</feature>
<reference evidence="10 11" key="1">
    <citation type="submission" date="2024-05" db="EMBL/GenBank/DDBJ databases">
        <authorList>
            <person name="Liu Q."/>
            <person name="Xin Y.-H."/>
        </authorList>
    </citation>
    <scope>NUCLEOTIDE SEQUENCE [LARGE SCALE GENOMIC DNA]</scope>
    <source>
        <strain evidence="10 11">CGMCC 1.10181</strain>
    </source>
</reference>
<dbReference type="InterPro" id="IPR043429">
    <property type="entry name" value="ArtM/GltK/GlnP/TcyL/YhdX-like"/>
</dbReference>
<keyword evidence="11" id="KW-1185">Reference proteome</keyword>
<keyword evidence="4" id="KW-1003">Cell membrane</keyword>
<feature type="domain" description="ABC transmembrane type-1" evidence="9">
    <location>
        <begin position="142"/>
        <end position="337"/>
    </location>
</feature>
<evidence type="ECO:0000313" key="11">
    <source>
        <dbReference type="Proteomes" id="UP001419910"/>
    </source>
</evidence>
<dbReference type="EMBL" id="JBDIME010000016">
    <property type="protein sequence ID" value="MEN2791309.1"/>
    <property type="molecule type" value="Genomic_DNA"/>
</dbReference>
<comment type="subcellular location">
    <subcellularLocation>
        <location evidence="1">Cell inner membrane</location>
        <topology evidence="1">Multi-pass membrane protein</topology>
    </subcellularLocation>
    <subcellularLocation>
        <location evidence="8">Cell membrane</location>
        <topology evidence="8">Multi-pass membrane protein</topology>
    </subcellularLocation>
</comment>
<feature type="transmembrane region" description="Helical" evidence="8">
    <location>
        <begin position="12"/>
        <end position="34"/>
    </location>
</feature>
<comment type="caution">
    <text evidence="10">The sequence shown here is derived from an EMBL/GenBank/DDBJ whole genome shotgun (WGS) entry which is preliminary data.</text>
</comment>
<evidence type="ECO:0000259" key="9">
    <source>
        <dbReference type="PROSITE" id="PS50928"/>
    </source>
</evidence>
<dbReference type="InterPro" id="IPR010065">
    <property type="entry name" value="AA_ABC_transptr_permease_3TM"/>
</dbReference>
<dbReference type="InterPro" id="IPR000515">
    <property type="entry name" value="MetI-like"/>
</dbReference>
<keyword evidence="7 8" id="KW-0472">Membrane</keyword>
<proteinExistence type="inferred from homology"/>
<feature type="transmembrane region" description="Helical" evidence="8">
    <location>
        <begin position="218"/>
        <end position="238"/>
    </location>
</feature>
<dbReference type="Gene3D" id="1.10.3720.10">
    <property type="entry name" value="MetI-like"/>
    <property type="match status" value="1"/>
</dbReference>
<keyword evidence="3 8" id="KW-0813">Transport</keyword>
<evidence type="ECO:0000256" key="2">
    <source>
        <dbReference type="ARBA" id="ARBA00010072"/>
    </source>
</evidence>
<name>A0ABU9Y692_9SPHN</name>
<sequence length="348" mass="37559">MQSGLFDGWVSSLVTLAGGLAALAAIFAISRWAIFDAVWPFSPVPGNGTVPAACLQRAGACWPVVASHGRFILFGSYPAGGAWRPLVATILLLGLYLYSFTTRLRGRHLPLLWLGVFACVLLLLDGRYIGLSRVPTDDWGGLVLTLVLATGIILGALPLGIALALARLPSSPRPIRFLATLYVQLLRGIPLISVLLVAAFVLPLLVPAVLVPDRLDRALVALILYNAAYFAEVVRSGLQAQPTGQWEAATALGLSWWQTVSRVIMPQALRMMVAPLVITFITAFKDTSLVLVIGLYDLLTSARTAIADPVWQDYFIEVYVATAGLYFLFCFGMSRLAVHLQASVARAR</sequence>
<keyword evidence="6 8" id="KW-1133">Transmembrane helix</keyword>
<evidence type="ECO:0000256" key="3">
    <source>
        <dbReference type="ARBA" id="ARBA00022448"/>
    </source>
</evidence>
<dbReference type="RefSeq" id="WP_343892436.1">
    <property type="nucleotide sequence ID" value="NZ_BAAAEH010000059.1"/>
</dbReference>
<feature type="transmembrane region" description="Helical" evidence="8">
    <location>
        <begin position="111"/>
        <end position="130"/>
    </location>
</feature>
<dbReference type="PANTHER" id="PTHR30614">
    <property type="entry name" value="MEMBRANE COMPONENT OF AMINO ACID ABC TRANSPORTER"/>
    <property type="match status" value="1"/>
</dbReference>
<dbReference type="NCBIfam" id="TIGR01726">
    <property type="entry name" value="HEQRo_perm_3TM"/>
    <property type="match status" value="1"/>
</dbReference>
<gene>
    <name evidence="10" type="ORF">ABC974_16865</name>
</gene>
<dbReference type="Proteomes" id="UP001419910">
    <property type="component" value="Unassembled WGS sequence"/>
</dbReference>
<evidence type="ECO:0000256" key="8">
    <source>
        <dbReference type="RuleBase" id="RU363032"/>
    </source>
</evidence>
<keyword evidence="5 8" id="KW-0812">Transmembrane</keyword>